<feature type="compositionally biased region" description="Basic and acidic residues" evidence="2">
    <location>
        <begin position="42"/>
        <end position="53"/>
    </location>
</feature>
<accession>A0AAF0W649</accession>
<name>A0AAF0W649_DAUCS</name>
<evidence type="ECO:0000256" key="1">
    <source>
        <dbReference type="SAM" id="Coils"/>
    </source>
</evidence>
<dbReference type="AlphaFoldDB" id="A0AAF0W649"/>
<gene>
    <name evidence="3" type="ORF">DCAR_0102868</name>
</gene>
<reference evidence="3" key="1">
    <citation type="journal article" date="2016" name="Nat. Genet.">
        <title>A high-quality carrot genome assembly provides new insights into carotenoid accumulation and asterid genome evolution.</title>
        <authorList>
            <person name="Iorizzo M."/>
            <person name="Ellison S."/>
            <person name="Senalik D."/>
            <person name="Zeng P."/>
            <person name="Satapoomin P."/>
            <person name="Huang J."/>
            <person name="Bowman M."/>
            <person name="Iovene M."/>
            <person name="Sanseverino W."/>
            <person name="Cavagnaro P."/>
            <person name="Yildiz M."/>
            <person name="Macko-Podgorni A."/>
            <person name="Moranska E."/>
            <person name="Grzebelus E."/>
            <person name="Grzebelus D."/>
            <person name="Ashrafi H."/>
            <person name="Zheng Z."/>
            <person name="Cheng S."/>
            <person name="Spooner D."/>
            <person name="Van Deynze A."/>
            <person name="Simon P."/>
        </authorList>
    </citation>
    <scope>NUCLEOTIDE SEQUENCE</scope>
    <source>
        <tissue evidence="3">Leaf</tissue>
    </source>
</reference>
<sequence length="276" mass="30851">MCSQDSNTPTISSVIFFCYGLLVRKVLKQESMSVPQNTSGATEKEIERSESKAHKTPASLSIRKKCLKSETVKPRRSSRLQSLFQPAKDVEVDTCVEHINLVESEMDDGTDIDEAEKELEPFAEEAEAIPEGKSLEDRVDELLGDVEVLKNKVNSGDFSSKGSSSLNYKGLYIYSQKKVDALTKENIQLQNQLQIAQLKIEAYDNMKDDVLDKLKDAIMVTNMSKATDAVVNLCNKVLDRFSVPSAADEPINTNVTRSPSRDERPRRGKKQDTIKN</sequence>
<feature type="compositionally biased region" description="Polar residues" evidence="2">
    <location>
        <begin position="32"/>
        <end position="41"/>
    </location>
</feature>
<protein>
    <submittedName>
        <fullName evidence="3">Uncharacterized protein</fullName>
    </submittedName>
</protein>
<feature type="region of interest" description="Disordered" evidence="2">
    <location>
        <begin position="248"/>
        <end position="276"/>
    </location>
</feature>
<feature type="coiled-coil region" evidence="1">
    <location>
        <begin position="179"/>
        <end position="206"/>
    </location>
</feature>
<dbReference type="PANTHER" id="PTHR38936:SF1">
    <property type="entry name" value="DUF641 DOMAIN-CONTAINING PROTEIN"/>
    <property type="match status" value="1"/>
</dbReference>
<reference evidence="3" key="2">
    <citation type="submission" date="2022-03" db="EMBL/GenBank/DDBJ databases">
        <title>Draft title - Genomic analysis of global carrot germplasm unveils the trajectory of domestication and the origin of high carotenoid orange carrot.</title>
        <authorList>
            <person name="Iorizzo M."/>
            <person name="Ellison S."/>
            <person name="Senalik D."/>
            <person name="Macko-Podgorni A."/>
            <person name="Grzebelus D."/>
            <person name="Bostan H."/>
            <person name="Rolling W."/>
            <person name="Curaba J."/>
            <person name="Simon P."/>
        </authorList>
    </citation>
    <scope>NUCLEOTIDE SEQUENCE</scope>
    <source>
        <tissue evidence="3">Leaf</tissue>
    </source>
</reference>
<organism evidence="3 4">
    <name type="scientific">Daucus carota subsp. sativus</name>
    <name type="common">Carrot</name>
    <dbReference type="NCBI Taxonomy" id="79200"/>
    <lineage>
        <taxon>Eukaryota</taxon>
        <taxon>Viridiplantae</taxon>
        <taxon>Streptophyta</taxon>
        <taxon>Embryophyta</taxon>
        <taxon>Tracheophyta</taxon>
        <taxon>Spermatophyta</taxon>
        <taxon>Magnoliopsida</taxon>
        <taxon>eudicotyledons</taxon>
        <taxon>Gunneridae</taxon>
        <taxon>Pentapetalae</taxon>
        <taxon>asterids</taxon>
        <taxon>campanulids</taxon>
        <taxon>Apiales</taxon>
        <taxon>Apiaceae</taxon>
        <taxon>Apioideae</taxon>
        <taxon>Scandiceae</taxon>
        <taxon>Daucinae</taxon>
        <taxon>Daucus</taxon>
        <taxon>Daucus sect. Daucus</taxon>
    </lineage>
</organism>
<dbReference type="EMBL" id="CP093343">
    <property type="protein sequence ID" value="WOG83691.1"/>
    <property type="molecule type" value="Genomic_DNA"/>
</dbReference>
<feature type="compositionally biased region" description="Basic and acidic residues" evidence="2">
    <location>
        <begin position="259"/>
        <end position="276"/>
    </location>
</feature>
<evidence type="ECO:0000313" key="4">
    <source>
        <dbReference type="Proteomes" id="UP000077755"/>
    </source>
</evidence>
<dbReference type="PANTHER" id="PTHR38936">
    <property type="entry name" value="TITIN-LIKE ISOFORM X2"/>
    <property type="match status" value="1"/>
</dbReference>
<evidence type="ECO:0000256" key="2">
    <source>
        <dbReference type="SAM" id="MobiDB-lite"/>
    </source>
</evidence>
<feature type="region of interest" description="Disordered" evidence="2">
    <location>
        <begin position="32"/>
        <end position="59"/>
    </location>
</feature>
<keyword evidence="1" id="KW-0175">Coiled coil</keyword>
<proteinExistence type="predicted"/>
<dbReference type="Proteomes" id="UP000077755">
    <property type="component" value="Chromosome 1"/>
</dbReference>
<keyword evidence="4" id="KW-1185">Reference proteome</keyword>
<evidence type="ECO:0000313" key="3">
    <source>
        <dbReference type="EMBL" id="WOG83691.1"/>
    </source>
</evidence>